<gene>
    <name evidence="2" type="ORF">BDD18_1512</name>
</gene>
<evidence type="ECO:0000313" key="3">
    <source>
        <dbReference type="Proteomes" id="UP000316993"/>
    </source>
</evidence>
<evidence type="ECO:0000256" key="1">
    <source>
        <dbReference type="SAM" id="Phobius"/>
    </source>
</evidence>
<proteinExistence type="predicted"/>
<feature type="transmembrane region" description="Helical" evidence="1">
    <location>
        <begin position="27"/>
        <end position="53"/>
    </location>
</feature>
<feature type="transmembrane region" description="Helical" evidence="1">
    <location>
        <begin position="59"/>
        <end position="82"/>
    </location>
</feature>
<keyword evidence="1" id="KW-0472">Membrane</keyword>
<evidence type="ECO:0000313" key="2">
    <source>
        <dbReference type="EMBL" id="TQN08348.1"/>
    </source>
</evidence>
<reference evidence="2 3" key="1">
    <citation type="submission" date="2019-06" db="EMBL/GenBank/DDBJ databases">
        <title>Genomic Encyclopedia of Archaeal and Bacterial Type Strains, Phase II (KMG-II): from individual species to whole genera.</title>
        <authorList>
            <person name="Goeker M."/>
        </authorList>
    </citation>
    <scope>NUCLEOTIDE SEQUENCE [LARGE SCALE GENOMIC DNA]</scope>
    <source>
        <strain evidence="2 3">DSM 7270</strain>
    </source>
</reference>
<dbReference type="EMBL" id="VFPV01000001">
    <property type="protein sequence ID" value="TQN08348.1"/>
    <property type="molecule type" value="Genomic_DNA"/>
</dbReference>
<accession>A0A543LM16</accession>
<keyword evidence="1" id="KW-1133">Transmembrane helix</keyword>
<protein>
    <recommendedName>
        <fullName evidence="4">DUF3137 domain-containing protein</fullName>
    </recommendedName>
</protein>
<comment type="caution">
    <text evidence="2">The sequence shown here is derived from an EMBL/GenBank/DDBJ whole genome shotgun (WGS) entry which is preliminary data.</text>
</comment>
<organism evidence="2 3">
    <name type="scientific">Acidovorax temperans</name>
    <dbReference type="NCBI Taxonomy" id="80878"/>
    <lineage>
        <taxon>Bacteria</taxon>
        <taxon>Pseudomonadati</taxon>
        <taxon>Pseudomonadota</taxon>
        <taxon>Betaproteobacteria</taxon>
        <taxon>Burkholderiales</taxon>
        <taxon>Comamonadaceae</taxon>
        <taxon>Acidovorax</taxon>
    </lineage>
</organism>
<sequence>MSDSSNPSSAQPSSEVVRWLQSLALPLWARGVLVIVFLAVMLGGLGLVVWAVFNRDKESMTAAISLLTVALPVSLIVIGLVFGQRSEKRLANITHTILDKLIPQQVQEIACQSRKLQLTPLLRTGCRATYTLTAQQGHNSLKSPLRFSVELNVRKVNVMFSLPDAIQPAGPLDKNPALSAYQHVIAGAQAEGYRLNSELAEYGGEDGGRALLFFRALPDDFLLRPMEKLYFTQDLGFFVRGILEAQETTPPSTAAPIAKLT</sequence>
<dbReference type="Proteomes" id="UP000316993">
    <property type="component" value="Unassembled WGS sequence"/>
</dbReference>
<dbReference type="RefSeq" id="WP_142082266.1">
    <property type="nucleotide sequence ID" value="NZ_JBKBXS010000001.1"/>
</dbReference>
<name>A0A543LM16_9BURK</name>
<keyword evidence="1" id="KW-0812">Transmembrane</keyword>
<evidence type="ECO:0008006" key="4">
    <source>
        <dbReference type="Google" id="ProtNLM"/>
    </source>
</evidence>
<dbReference type="AlphaFoldDB" id="A0A543LM16"/>